<feature type="region of interest" description="Disordered" evidence="10">
    <location>
        <begin position="432"/>
        <end position="459"/>
    </location>
</feature>
<dbReference type="PROSITE" id="PS00636">
    <property type="entry name" value="DNAJ_1"/>
    <property type="match status" value="1"/>
</dbReference>
<dbReference type="SUPFAM" id="SSF57938">
    <property type="entry name" value="DnaJ/Hsp40 cysteine-rich domain"/>
    <property type="match status" value="1"/>
</dbReference>
<dbReference type="Gene3D" id="2.10.230.10">
    <property type="entry name" value="Heat shock protein DnaJ, cysteine-rich domain"/>
    <property type="match status" value="1"/>
</dbReference>
<keyword evidence="8" id="KW-0636">Prenylation</keyword>
<dbReference type="CDD" id="cd06257">
    <property type="entry name" value="DnaJ"/>
    <property type="match status" value="2"/>
</dbReference>
<evidence type="ECO:0000256" key="2">
    <source>
        <dbReference type="ARBA" id="ARBA00022723"/>
    </source>
</evidence>
<dbReference type="Proteomes" id="UP000037510">
    <property type="component" value="Unassembled WGS sequence"/>
</dbReference>
<dbReference type="CDD" id="cd10747">
    <property type="entry name" value="DnaJ_C"/>
    <property type="match status" value="1"/>
</dbReference>
<dbReference type="InterPro" id="IPR001623">
    <property type="entry name" value="DnaJ_domain"/>
</dbReference>
<dbReference type="PRINTS" id="PR00625">
    <property type="entry name" value="JDOMAIN"/>
</dbReference>
<dbReference type="FunFam" id="1.10.287.110:FF:000016">
    <property type="entry name" value="DnaJ (Hsp40) homolog, subfamily A, member 2"/>
    <property type="match status" value="1"/>
</dbReference>
<dbReference type="SUPFAM" id="SSF46565">
    <property type="entry name" value="Chaperone J-domain"/>
    <property type="match status" value="2"/>
</dbReference>
<dbReference type="InterPro" id="IPR044713">
    <property type="entry name" value="DNJA1/2-like"/>
</dbReference>
<dbReference type="FunFam" id="2.60.260.20:FF:000003">
    <property type="entry name" value="DnaJ subfamily A member 2"/>
    <property type="match status" value="1"/>
</dbReference>
<evidence type="ECO:0000256" key="8">
    <source>
        <dbReference type="ARBA" id="ARBA00023289"/>
    </source>
</evidence>
<feature type="domain" description="CR-type" evidence="12">
    <location>
        <begin position="179"/>
        <end position="263"/>
    </location>
</feature>
<dbReference type="InterPro" id="IPR008971">
    <property type="entry name" value="HSP40/DnaJ_pept-bd"/>
</dbReference>
<dbReference type="STRING" id="104452.A0A0L7LHM5"/>
<reference evidence="13 14" key="1">
    <citation type="journal article" date="2015" name="Genome Biol. Evol.">
        <title>The genome of winter moth (Operophtera brumata) provides a genomic perspective on sexual dimorphism and phenology.</title>
        <authorList>
            <person name="Derks M.F."/>
            <person name="Smit S."/>
            <person name="Salis L."/>
            <person name="Schijlen E."/>
            <person name="Bossers A."/>
            <person name="Mateman C."/>
            <person name="Pijl A.S."/>
            <person name="de Ridder D."/>
            <person name="Groenen M.A."/>
            <person name="Visser M.E."/>
            <person name="Megens H.J."/>
        </authorList>
    </citation>
    <scope>NUCLEOTIDE SEQUENCE [LARGE SCALE GENOMIC DNA]</scope>
    <source>
        <strain evidence="13">WM2013NL</strain>
        <tissue evidence="13">Head and thorax</tissue>
    </source>
</reference>
<dbReference type="GO" id="GO:0006457">
    <property type="term" value="P:protein folding"/>
    <property type="evidence" value="ECO:0007669"/>
    <property type="project" value="InterPro"/>
</dbReference>
<dbReference type="InterPro" id="IPR001305">
    <property type="entry name" value="HSP_DnaJ_Cys-rich_dom"/>
</dbReference>
<dbReference type="SUPFAM" id="SSF49493">
    <property type="entry name" value="HSP40/DnaJ peptide-binding domain"/>
    <property type="match status" value="2"/>
</dbReference>
<dbReference type="Pfam" id="PF00684">
    <property type="entry name" value="DnaJ_CXXCXGXG"/>
    <property type="match status" value="1"/>
</dbReference>
<dbReference type="PANTHER" id="PTHR43888">
    <property type="entry name" value="DNAJ-LIKE-2, ISOFORM A-RELATED"/>
    <property type="match status" value="1"/>
</dbReference>
<organism evidence="13 14">
    <name type="scientific">Operophtera brumata</name>
    <name type="common">Winter moth</name>
    <name type="synonym">Phalaena brumata</name>
    <dbReference type="NCBI Taxonomy" id="104452"/>
    <lineage>
        <taxon>Eukaryota</taxon>
        <taxon>Metazoa</taxon>
        <taxon>Ecdysozoa</taxon>
        <taxon>Arthropoda</taxon>
        <taxon>Hexapoda</taxon>
        <taxon>Insecta</taxon>
        <taxon>Pterygota</taxon>
        <taxon>Neoptera</taxon>
        <taxon>Endopterygota</taxon>
        <taxon>Lepidoptera</taxon>
        <taxon>Glossata</taxon>
        <taxon>Ditrysia</taxon>
        <taxon>Geometroidea</taxon>
        <taxon>Geometridae</taxon>
        <taxon>Larentiinae</taxon>
        <taxon>Operophtera</taxon>
    </lineage>
</organism>
<evidence type="ECO:0000256" key="10">
    <source>
        <dbReference type="SAM" id="MobiDB-lite"/>
    </source>
</evidence>
<dbReference type="InterPro" id="IPR036869">
    <property type="entry name" value="J_dom_sf"/>
</dbReference>
<keyword evidence="3" id="KW-0677">Repeat</keyword>
<keyword evidence="2 9" id="KW-0479">Metal-binding</keyword>
<feature type="zinc finger region" description="CR-type" evidence="9">
    <location>
        <begin position="179"/>
        <end position="263"/>
    </location>
</feature>
<evidence type="ECO:0000256" key="9">
    <source>
        <dbReference type="PROSITE-ProRule" id="PRU00546"/>
    </source>
</evidence>
<dbReference type="GO" id="GO:0009408">
    <property type="term" value="P:response to heat"/>
    <property type="evidence" value="ECO:0007669"/>
    <property type="project" value="InterPro"/>
</dbReference>
<keyword evidence="5 9" id="KW-0862">Zinc</keyword>
<dbReference type="GO" id="GO:0051082">
    <property type="term" value="F:unfolded protein binding"/>
    <property type="evidence" value="ECO:0007669"/>
    <property type="project" value="InterPro"/>
</dbReference>
<comment type="caution">
    <text evidence="13">The sequence shown here is derived from an EMBL/GenBank/DDBJ whole genome shotgun (WGS) entry which is preliminary data.</text>
</comment>
<dbReference type="HAMAP" id="MF_01152">
    <property type="entry name" value="DnaJ"/>
    <property type="match status" value="1"/>
</dbReference>
<keyword evidence="14" id="KW-1185">Reference proteome</keyword>
<evidence type="ECO:0000256" key="3">
    <source>
        <dbReference type="ARBA" id="ARBA00022737"/>
    </source>
</evidence>
<proteinExistence type="inferred from homology"/>
<dbReference type="InterPro" id="IPR012724">
    <property type="entry name" value="DnaJ"/>
</dbReference>
<accession>A0A0L7LHM5</accession>
<dbReference type="SMART" id="SM00271">
    <property type="entry name" value="DnaJ"/>
    <property type="match status" value="2"/>
</dbReference>
<dbReference type="PROSITE" id="PS50076">
    <property type="entry name" value="DNAJ_2"/>
    <property type="match status" value="2"/>
</dbReference>
<dbReference type="Gene3D" id="1.10.287.110">
    <property type="entry name" value="DnaJ domain"/>
    <property type="match status" value="2"/>
</dbReference>
<dbReference type="FunFam" id="2.10.230.10:FF:000001">
    <property type="entry name" value="DnaJ subfamily A member 2"/>
    <property type="match status" value="1"/>
</dbReference>
<evidence type="ECO:0000313" key="13">
    <source>
        <dbReference type="EMBL" id="KOB74691.1"/>
    </source>
</evidence>
<gene>
    <name evidence="13" type="ORF">OBRU01_08041</name>
</gene>
<sequence>MADNKLYDVIGVSRSASDSEIKRNYHKLAKEFHPDKNPAAGDKFKEISYAYEGKMADNKLYDVIGVSRSASDSEIKRNYHKLAKEFHPDKNPAAGDKFKEISYAYEVLSDPKKRQIYDKYGLKGLQEGAQGGNFAPDDLLGHIFGDIFGMGGGSRGRGPARGEDTAHPLKVTLEDMYVGKTTKLQLSKNIICGGCKGIGGKPGAVVTCKDCHGQGIKVSYQQIAPHMTRQLQARCPTCHGQGEIINEKDKCPKCKGKKVLNECKILEVHVEKGMRDNQKILFRGEGDQQPDTQPGDVIIVVQQKPHDVFQRNGDDLHIKHEITLTEALCGFEFVVKHLDGRDLLIKHNAGAVIKPGDTKGIQGEGMPQYKNPFEKGNLYIKFDVVFPENNFATEEQLKKLESVLPPRSAFVMPIGDDVEEVNLMDYTASAGGRGAREEAYASDDEEHMHAGPGVQCAHQ</sequence>
<dbReference type="InterPro" id="IPR036410">
    <property type="entry name" value="HSP_DnaJ_Cys-rich_dom_sf"/>
</dbReference>
<feature type="domain" description="J" evidence="11">
    <location>
        <begin position="59"/>
        <end position="121"/>
    </location>
</feature>
<evidence type="ECO:0000256" key="6">
    <source>
        <dbReference type="ARBA" id="ARBA00023186"/>
    </source>
</evidence>
<dbReference type="GO" id="GO:0030544">
    <property type="term" value="F:Hsp70 protein binding"/>
    <property type="evidence" value="ECO:0007669"/>
    <property type="project" value="InterPro"/>
</dbReference>
<keyword evidence="6" id="KW-0143">Chaperone</keyword>
<dbReference type="Gene3D" id="2.60.260.20">
    <property type="entry name" value="Urease metallochaperone UreE, N-terminal domain"/>
    <property type="match status" value="2"/>
</dbReference>
<name>A0A0L7LHM5_OPEBR</name>
<evidence type="ECO:0000259" key="12">
    <source>
        <dbReference type="PROSITE" id="PS51188"/>
    </source>
</evidence>
<evidence type="ECO:0000256" key="5">
    <source>
        <dbReference type="ARBA" id="ARBA00022833"/>
    </source>
</evidence>
<dbReference type="InterPro" id="IPR018253">
    <property type="entry name" value="DnaJ_domain_CS"/>
</dbReference>
<evidence type="ECO:0000256" key="7">
    <source>
        <dbReference type="ARBA" id="ARBA00023288"/>
    </source>
</evidence>
<dbReference type="GO" id="GO:0005524">
    <property type="term" value="F:ATP binding"/>
    <property type="evidence" value="ECO:0007669"/>
    <property type="project" value="InterPro"/>
</dbReference>
<dbReference type="InterPro" id="IPR002939">
    <property type="entry name" value="DnaJ_C"/>
</dbReference>
<dbReference type="PROSITE" id="PS51188">
    <property type="entry name" value="ZF_CR"/>
    <property type="match status" value="1"/>
</dbReference>
<dbReference type="CDD" id="cd10719">
    <property type="entry name" value="DnaJ_zf"/>
    <property type="match status" value="1"/>
</dbReference>
<keyword evidence="4 9" id="KW-0863">Zinc-finger</keyword>
<dbReference type="GO" id="GO:0008270">
    <property type="term" value="F:zinc ion binding"/>
    <property type="evidence" value="ECO:0007669"/>
    <property type="project" value="UniProtKB-KW"/>
</dbReference>
<dbReference type="AlphaFoldDB" id="A0A0L7LHM5"/>
<evidence type="ECO:0000259" key="11">
    <source>
        <dbReference type="PROSITE" id="PS50076"/>
    </source>
</evidence>
<evidence type="ECO:0000313" key="14">
    <source>
        <dbReference type="Proteomes" id="UP000037510"/>
    </source>
</evidence>
<dbReference type="EMBL" id="JTDY01001163">
    <property type="protein sequence ID" value="KOB74691.1"/>
    <property type="molecule type" value="Genomic_DNA"/>
</dbReference>
<keyword evidence="1" id="KW-0488">Methylation</keyword>
<feature type="domain" description="J" evidence="11">
    <location>
        <begin position="5"/>
        <end position="65"/>
    </location>
</feature>
<dbReference type="Pfam" id="PF01556">
    <property type="entry name" value="DnaJ_C"/>
    <property type="match status" value="1"/>
</dbReference>
<keyword evidence="7" id="KW-0449">Lipoprotein</keyword>
<evidence type="ECO:0000256" key="1">
    <source>
        <dbReference type="ARBA" id="ARBA00022481"/>
    </source>
</evidence>
<protein>
    <submittedName>
        <fullName evidence="13">DnaJ-1</fullName>
    </submittedName>
</protein>
<evidence type="ECO:0000256" key="4">
    <source>
        <dbReference type="ARBA" id="ARBA00022771"/>
    </source>
</evidence>
<dbReference type="Pfam" id="PF00226">
    <property type="entry name" value="DnaJ"/>
    <property type="match status" value="2"/>
</dbReference>